<dbReference type="EMBL" id="CP012342">
    <property type="protein sequence ID" value="AKV59624.1"/>
    <property type="molecule type" value="Genomic_DNA"/>
</dbReference>
<keyword evidence="2" id="KW-0812">Transmembrane</keyword>
<organism evidence="6 7">
    <name type="scientific">Corynebacterium riegelii</name>
    <dbReference type="NCBI Taxonomy" id="156976"/>
    <lineage>
        <taxon>Bacteria</taxon>
        <taxon>Bacillati</taxon>
        <taxon>Actinomycetota</taxon>
        <taxon>Actinomycetes</taxon>
        <taxon>Mycobacteriales</taxon>
        <taxon>Corynebacteriaceae</taxon>
        <taxon>Corynebacterium</taxon>
    </lineage>
</organism>
<dbReference type="KEGG" id="crie:AK829_11380"/>
<evidence type="ECO:0000256" key="1">
    <source>
        <dbReference type="ARBA" id="ARBA00004141"/>
    </source>
</evidence>
<protein>
    <recommendedName>
        <fullName evidence="5">Integral membrane bound transporter domain-containing protein</fullName>
    </recommendedName>
</protein>
<gene>
    <name evidence="6" type="ORF">AK829_11380</name>
</gene>
<evidence type="ECO:0000256" key="3">
    <source>
        <dbReference type="ARBA" id="ARBA00022989"/>
    </source>
</evidence>
<comment type="subcellular location">
    <subcellularLocation>
        <location evidence="1">Membrane</location>
        <topology evidence="1">Multi-pass membrane protein</topology>
    </subcellularLocation>
</comment>
<keyword evidence="4" id="KW-0472">Membrane</keyword>
<proteinExistence type="predicted"/>
<keyword evidence="3" id="KW-1133">Transmembrane helix</keyword>
<evidence type="ECO:0000313" key="6">
    <source>
        <dbReference type="EMBL" id="AKV59624.1"/>
    </source>
</evidence>
<name>A0A0K1RDY2_9CORY</name>
<evidence type="ECO:0000256" key="2">
    <source>
        <dbReference type="ARBA" id="ARBA00022692"/>
    </source>
</evidence>
<evidence type="ECO:0000259" key="5">
    <source>
        <dbReference type="Pfam" id="PF13515"/>
    </source>
</evidence>
<dbReference type="RefSeq" id="WP_052206013.1">
    <property type="nucleotide sequence ID" value="NZ_BAAAGW010000013.1"/>
</dbReference>
<dbReference type="Proteomes" id="UP000060016">
    <property type="component" value="Chromosome"/>
</dbReference>
<feature type="domain" description="Integral membrane bound transporter" evidence="5">
    <location>
        <begin position="43"/>
        <end position="164"/>
    </location>
</feature>
<dbReference type="Pfam" id="PF13515">
    <property type="entry name" value="FUSC_2"/>
    <property type="match status" value="1"/>
</dbReference>
<dbReference type="GO" id="GO:0016020">
    <property type="term" value="C:membrane"/>
    <property type="evidence" value="ECO:0007669"/>
    <property type="project" value="UniProtKB-SubCell"/>
</dbReference>
<accession>A0A0K1RDY2</accession>
<dbReference type="InterPro" id="IPR049453">
    <property type="entry name" value="Memb_transporter_dom"/>
</dbReference>
<dbReference type="STRING" id="156976.AK829_11380"/>
<reference evidence="6 7" key="1">
    <citation type="submission" date="2015-08" db="EMBL/GenBank/DDBJ databases">
        <authorList>
            <person name="Babu N.S."/>
            <person name="Beckwith C.J."/>
            <person name="Beseler K.G."/>
            <person name="Brison A."/>
            <person name="Carone J.V."/>
            <person name="Caskin T.P."/>
            <person name="Diamond M."/>
            <person name="Durham M.E."/>
            <person name="Foxe J.M."/>
            <person name="Go M."/>
            <person name="Henderson B.A."/>
            <person name="Jones I.B."/>
            <person name="McGettigan J.A."/>
            <person name="Micheletti S.J."/>
            <person name="Nasrallah M.E."/>
            <person name="Ortiz D."/>
            <person name="Piller C.R."/>
            <person name="Privatt S.R."/>
            <person name="Schneider S.L."/>
            <person name="Sharp S."/>
            <person name="Smith T.C."/>
            <person name="Stanton J.D."/>
            <person name="Ullery H.E."/>
            <person name="Wilson R.J."/>
            <person name="Serrano M.G."/>
            <person name="Buck G."/>
            <person name="Lee V."/>
            <person name="Wang Y."/>
            <person name="Carvalho R."/>
            <person name="Voegtly L."/>
            <person name="Shi R."/>
            <person name="Duckworth R."/>
            <person name="Johnson A."/>
            <person name="Loviza R."/>
            <person name="Walstead R."/>
            <person name="Shah Z."/>
            <person name="Kiflezghi M."/>
            <person name="Wade K."/>
            <person name="Ball S.L."/>
            <person name="Bradley K.W."/>
            <person name="Asai D.J."/>
            <person name="Bowman C.A."/>
            <person name="Russell D.A."/>
            <person name="Pope W.H."/>
            <person name="Jacobs-Sera D."/>
            <person name="Hendrix R.W."/>
            <person name="Hatfull G.F."/>
        </authorList>
    </citation>
    <scope>NUCLEOTIDE SEQUENCE [LARGE SCALE GENOMIC DNA]</scope>
    <source>
        <strain evidence="6 7">PUDD_83A45</strain>
    </source>
</reference>
<sequence>MAQQRMNTRDRLRAVDESFQARFKRVRKRLLPILQTGLAAGLAYWIAQDLFGHQRPFFAPITTVLIIGISTGDRLTKAVDITIGCMLGVLVGDLLFYRLGDGPWQIAVIVSGALLIASFFSKSQMLVNQVAIGSILIATIMPPDAEVTGIDRTVDAFIGCLVALGVLSLIPQGPMASARAEIAQVMSLLSSVLDDVASGLQALDPKEINTALKAIRGSQTRIDAMAAAVQSGEESTRISPFLWSSRRYIQSMSRVIPPVDNAVRSARVLARRARVLCQDQDPVSETQIALIDTLAKVALEVSEVYDVHSRRAQATVIPRMVNELRAVAQTADMSVAESAPGGPVLSTYAILAQTRSLTVDMLQICGMSRESALAALAPTSPTPKYPPEVFDVDPIGE</sequence>
<evidence type="ECO:0000256" key="4">
    <source>
        <dbReference type="ARBA" id="ARBA00023136"/>
    </source>
</evidence>
<dbReference type="PATRIC" id="fig|156976.3.peg.2294"/>
<dbReference type="AlphaFoldDB" id="A0A0K1RDY2"/>
<evidence type="ECO:0000313" key="7">
    <source>
        <dbReference type="Proteomes" id="UP000060016"/>
    </source>
</evidence>
<keyword evidence="7" id="KW-1185">Reference proteome</keyword>